<comment type="caution">
    <text evidence="1">The sequence shown here is derived from an EMBL/GenBank/DDBJ whole genome shotgun (WGS) entry which is preliminary data.</text>
</comment>
<dbReference type="EMBL" id="MHLR01000017">
    <property type="protein sequence ID" value="OGZ15208.1"/>
    <property type="molecule type" value="Genomic_DNA"/>
</dbReference>
<dbReference type="AlphaFoldDB" id="A0A1G2DQT4"/>
<organism evidence="1 2">
    <name type="scientific">Candidatus Lloydbacteria bacterium RIFCSPLOWO2_02_FULL_51_11</name>
    <dbReference type="NCBI Taxonomy" id="1798667"/>
    <lineage>
        <taxon>Bacteria</taxon>
        <taxon>Candidatus Lloydiibacteriota</taxon>
    </lineage>
</organism>
<accession>A0A1G2DQT4</accession>
<reference evidence="1 2" key="1">
    <citation type="journal article" date="2016" name="Nat. Commun.">
        <title>Thousands of microbial genomes shed light on interconnected biogeochemical processes in an aquifer system.</title>
        <authorList>
            <person name="Anantharaman K."/>
            <person name="Brown C.T."/>
            <person name="Hug L.A."/>
            <person name="Sharon I."/>
            <person name="Castelle C.J."/>
            <person name="Probst A.J."/>
            <person name="Thomas B.C."/>
            <person name="Singh A."/>
            <person name="Wilkins M.J."/>
            <person name="Karaoz U."/>
            <person name="Brodie E.L."/>
            <person name="Williams K.H."/>
            <person name="Hubbard S.S."/>
            <person name="Banfield J.F."/>
        </authorList>
    </citation>
    <scope>NUCLEOTIDE SEQUENCE [LARGE SCALE GENOMIC DNA]</scope>
</reference>
<proteinExistence type="predicted"/>
<gene>
    <name evidence="1" type="ORF">A3J08_03080</name>
</gene>
<dbReference type="Proteomes" id="UP000177573">
    <property type="component" value="Unassembled WGS sequence"/>
</dbReference>
<evidence type="ECO:0000313" key="1">
    <source>
        <dbReference type="EMBL" id="OGZ15208.1"/>
    </source>
</evidence>
<name>A0A1G2DQT4_9BACT</name>
<protein>
    <submittedName>
        <fullName evidence="1">Uncharacterized protein</fullName>
    </submittedName>
</protein>
<evidence type="ECO:0000313" key="2">
    <source>
        <dbReference type="Proteomes" id="UP000177573"/>
    </source>
</evidence>
<dbReference type="InterPro" id="IPR043519">
    <property type="entry name" value="NT_sf"/>
</dbReference>
<dbReference type="SUPFAM" id="SSF81301">
    <property type="entry name" value="Nucleotidyltransferase"/>
    <property type="match status" value="1"/>
</dbReference>
<sequence length="198" mass="22508">MPTQKPPKKAVFAWASSDRGLDFYTVLVYNGGSFQFSSNTIHNSSEVTEMDASTKPILVNRAQAEQVAQIFMRHPHIHGVELFGSVARNGQGHDLDLILVTDVVRGLDFIREVATRLHEIATYNHPWERMGAARDVLGDNFNNLRIEAEDLIGYEYMALDILVFPHDWCERLYQLQKDIPHSDPNFMKNIARDAVKIA</sequence>